<keyword evidence="6" id="KW-0256">Endoplasmic reticulum</keyword>
<evidence type="ECO:0000256" key="12">
    <source>
        <dbReference type="SAM" id="MobiDB-lite"/>
    </source>
</evidence>
<dbReference type="PANTHER" id="PTHR13190">
    <property type="entry name" value="AUTOPHAGY-RELATED 2, ISOFORM A"/>
    <property type="match status" value="1"/>
</dbReference>
<gene>
    <name evidence="13" type="ORF">A3770_06p40960</name>
</gene>
<evidence type="ECO:0000256" key="2">
    <source>
        <dbReference type="ARBA" id="ARBA00004623"/>
    </source>
</evidence>
<comment type="catalytic activity">
    <reaction evidence="10">
        <text>a 1,2-diacyl-sn-glycero-3-phospho-L-serine(in) = a 1,2-diacyl-sn-glycero-3-phospho-L-serine(out)</text>
        <dbReference type="Rhea" id="RHEA:38663"/>
        <dbReference type="ChEBI" id="CHEBI:57262"/>
    </reaction>
</comment>
<dbReference type="GO" id="GO:0034045">
    <property type="term" value="C:phagophore assembly site membrane"/>
    <property type="evidence" value="ECO:0007669"/>
    <property type="project" value="UniProtKB-SubCell"/>
</dbReference>
<evidence type="ECO:0000313" key="14">
    <source>
        <dbReference type="Proteomes" id="UP000316726"/>
    </source>
</evidence>
<reference evidence="13 14" key="1">
    <citation type="submission" date="2018-07" db="EMBL/GenBank/DDBJ databases">
        <title>The complete nuclear genome of the prasinophyte Chloropicon primus (CCMP1205).</title>
        <authorList>
            <person name="Pombert J.-F."/>
            <person name="Otis C."/>
            <person name="Turmel M."/>
            <person name="Lemieux C."/>
        </authorList>
    </citation>
    <scope>NUCLEOTIDE SEQUENCE [LARGE SCALE GENOMIC DNA]</scope>
    <source>
        <strain evidence="13 14">CCMP1205</strain>
    </source>
</reference>
<dbReference type="GO" id="GO:0032266">
    <property type="term" value="F:phosphatidylinositol-3-phosphate binding"/>
    <property type="evidence" value="ECO:0007669"/>
    <property type="project" value="TreeGrafter"/>
</dbReference>
<dbReference type="GO" id="GO:0006869">
    <property type="term" value="P:lipid transport"/>
    <property type="evidence" value="ECO:0007669"/>
    <property type="project" value="UniProtKB-KW"/>
</dbReference>
<evidence type="ECO:0000256" key="8">
    <source>
        <dbReference type="ARBA" id="ARBA00023055"/>
    </source>
</evidence>
<dbReference type="GO" id="GO:0061908">
    <property type="term" value="C:phagophore"/>
    <property type="evidence" value="ECO:0007669"/>
    <property type="project" value="TreeGrafter"/>
</dbReference>
<evidence type="ECO:0000256" key="5">
    <source>
        <dbReference type="ARBA" id="ARBA00022448"/>
    </source>
</evidence>
<dbReference type="InterPro" id="IPR026849">
    <property type="entry name" value="ATG2"/>
</dbReference>
<organism evidence="13 14">
    <name type="scientific">Chloropicon primus</name>
    <dbReference type="NCBI Taxonomy" id="1764295"/>
    <lineage>
        <taxon>Eukaryota</taxon>
        <taxon>Viridiplantae</taxon>
        <taxon>Chlorophyta</taxon>
        <taxon>Chloropicophyceae</taxon>
        <taxon>Chloropicales</taxon>
        <taxon>Chloropicaceae</taxon>
        <taxon>Chloropicon</taxon>
    </lineage>
</organism>
<dbReference type="EMBL" id="CP031039">
    <property type="protein sequence ID" value="QDZ21578.1"/>
    <property type="molecule type" value="Genomic_DNA"/>
</dbReference>
<dbReference type="GO" id="GO:0005789">
    <property type="term" value="C:endoplasmic reticulum membrane"/>
    <property type="evidence" value="ECO:0007669"/>
    <property type="project" value="UniProtKB-SubCell"/>
</dbReference>
<dbReference type="GO" id="GO:0061709">
    <property type="term" value="P:reticulophagy"/>
    <property type="evidence" value="ECO:0007669"/>
    <property type="project" value="TreeGrafter"/>
</dbReference>
<evidence type="ECO:0000256" key="10">
    <source>
        <dbReference type="ARBA" id="ARBA00024479"/>
    </source>
</evidence>
<evidence type="ECO:0000313" key="13">
    <source>
        <dbReference type="EMBL" id="QDZ21578.1"/>
    </source>
</evidence>
<dbReference type="GO" id="GO:0000045">
    <property type="term" value="P:autophagosome assembly"/>
    <property type="evidence" value="ECO:0007669"/>
    <property type="project" value="TreeGrafter"/>
</dbReference>
<dbReference type="GO" id="GO:0061723">
    <property type="term" value="P:glycophagy"/>
    <property type="evidence" value="ECO:0007669"/>
    <property type="project" value="TreeGrafter"/>
</dbReference>
<keyword evidence="5" id="KW-0813">Transport</keyword>
<dbReference type="GO" id="GO:0000422">
    <property type="term" value="P:autophagy of mitochondrion"/>
    <property type="evidence" value="ECO:0007669"/>
    <property type="project" value="TreeGrafter"/>
</dbReference>
<dbReference type="OrthoDB" id="547588at2759"/>
<sequence>MISRVLQEWVLKRLYRMVLKPVLGKLLSSDLDLAQLDVQFLNGTVELRDLHLNAAYISEHFSKYGLELEEGYIGHARAEIPYYALSSSQIVLCADTIKLKLVPCDKASEEGEESCSSSSGDAKLFEDAASSVDAGEDEEEEDELWASSSDEEGGGSSSLRRRKSVIMSSIEMVAGGLEDFLQKLKIVCSNVEIELAVCSEEEESIRAKARLGVSLKQLSYETKVWDAESDRAAGEATSSSSAPSSRQITFSGLSVAVGIPAAEAVGDPSGSEEEFHDAIGTPTSASGEEAMAAASGGKSVKLLGSEEGEGLDGFVSIRELRGGDDGEGKTHTSIDVQLGSPVVYIRPNSIEGCIRITNEFSRKTASVEVVADPEGGTSGANEGLQKDMVDSVLFPDCKSIAADILPTLIAKSGDDDLGDAPPEALALASSVEEFFDANSRLTASLSASAYGGAQKVFSTVMKVQQEDKVGEDKRRKNELDMVLHLHIDHVSLDLPFEEYCSHRSKEGTGMFLRLSGLEVVKQKYVSDMEVDVNVAYFGVSCYGAPPPEDSKPAERAMVSGLPNGSTFGENGARITPSIHGRRHLVLTSSFDSGTRTEVQYKPHSMEEDEVGKSSRRGLVQVLLQPFWVMLDDGTLGMLVPKALEWVASIQRVVPNGRNEGAVGAGAGPAKGSKGQAPPFVSLNSEHVRIMALAPREESGGAKDAMIVDIVNRNVNEKMLSVDCASHIEVEAKLSEVSLSLLPDVGRASNIHRVLHMHESSSAGKSSSSTFRILTVLRGKNESDEEEMCSSAWEYLNERFADDATSTLPRRAKAEDESLKDFYLQERAMSKSQTFVHLSCNEVRARLSVEDCCFLTRFLGAYSSILPPGDGGETKSEPKGNFSMLLETSITLEAQSRSSSDGKDPRLYGVTLDGLRLFGSHSNTFNHSMIHLGAHEVVAFSRMASDTTAIVQVHSKPEEGPCLQVSCAAKKGEKDLNKVVVLLVDVKDVSATVPNFLLEEDVTVIDDVCSMFSDSPAEETPVSLKLACRTSNACLALNTPPVHNALEDLSLSRTEVNVSVAASLNFETQSFQLALHDPSLSLQFRESPGESTTVFQDTEILFHVTTDDDEGKCVKVINEEVTVLLNEDSLTGTFQLAEYLLEHTKKYFKSEAGKGRGSSAAEGRDVAAYRKLKMERLRLEQKLSMGPDTPWVIIDDALRPRKDSDDSMSDFTDVEIEGHSCMYSSEEVAVIDDYIPVPEVYEDESLNDEELFASQGFQKSFGHYPAPRFQLISKVKALNVLFEASKTAVAERDGSEEERREPSVYQIQCKLGDSTFQYSVFGGGEDYAWRTTAAIKTMSVKESFENKSTYALHLWETVQHPIEDNSFALSAAVDLARPEPANHLEDEMNVKLTILPLRVRLNPNLVHYFADFAAKLSSKLANFVESEEEYYDIVSETAPDTVTYVKTCDVSSLRLRLDYTPQRSYFAPQFQSRRVLIDLLNLVPLHGVELSMKTVHSKDMLGLGACVEQVLGEWLEHVAKYQAGEFVVGIKPLKSICKVGAGAKKLITLPMKEFREGGAITHGLKKGASSFLHALSLEILQLGANIAGLLDGDEEGADRDQPADIRQGLKQASSRLSSGMLAAAELVGAGQTSKAADLKAVAGATFRSTAGAIKCTLLGARNSLDPERFQNQKKEQQVDLSS</sequence>
<comment type="catalytic activity">
    <reaction evidence="11">
        <text>a 1,2-diacyl-sn-glycero-3-phosphoethanolamine(in) = a 1,2-diacyl-sn-glycero-3-phosphoethanolamine(out)</text>
        <dbReference type="Rhea" id="RHEA:38895"/>
        <dbReference type="ChEBI" id="CHEBI:64612"/>
    </reaction>
</comment>
<evidence type="ECO:0000256" key="4">
    <source>
        <dbReference type="ARBA" id="ARBA00018070"/>
    </source>
</evidence>
<dbReference type="Pfam" id="PF13329">
    <property type="entry name" value="ATG2_CAD"/>
    <property type="match status" value="2"/>
</dbReference>
<dbReference type="Proteomes" id="UP000316726">
    <property type="component" value="Chromosome 6"/>
</dbReference>
<feature type="region of interest" description="Disordered" evidence="12">
    <location>
        <begin position="128"/>
        <end position="160"/>
    </location>
</feature>
<dbReference type="GO" id="GO:0034727">
    <property type="term" value="P:piecemeal microautophagy of the nucleus"/>
    <property type="evidence" value="ECO:0007669"/>
    <property type="project" value="TreeGrafter"/>
</dbReference>
<keyword evidence="9" id="KW-0472">Membrane</keyword>
<dbReference type="GO" id="GO:0043495">
    <property type="term" value="F:protein-membrane adaptor activity"/>
    <property type="evidence" value="ECO:0007669"/>
    <property type="project" value="TreeGrafter"/>
</dbReference>
<keyword evidence="7" id="KW-0072">Autophagy</keyword>
<evidence type="ECO:0000256" key="1">
    <source>
        <dbReference type="ARBA" id="ARBA00004406"/>
    </source>
</evidence>
<evidence type="ECO:0000256" key="3">
    <source>
        <dbReference type="ARBA" id="ARBA00009714"/>
    </source>
</evidence>
<evidence type="ECO:0000256" key="9">
    <source>
        <dbReference type="ARBA" id="ARBA00023136"/>
    </source>
</evidence>
<protein>
    <recommendedName>
        <fullName evidence="4">Autophagy-related protein 2</fullName>
    </recommendedName>
</protein>
<dbReference type="STRING" id="1764295.A0A5B8MLQ5"/>
<evidence type="ECO:0000256" key="11">
    <source>
        <dbReference type="ARBA" id="ARBA00024615"/>
    </source>
</evidence>
<evidence type="ECO:0000256" key="6">
    <source>
        <dbReference type="ARBA" id="ARBA00022824"/>
    </source>
</evidence>
<keyword evidence="14" id="KW-1185">Reference proteome</keyword>
<accession>A0A5B8MLQ5</accession>
<keyword evidence="8" id="KW-0445">Lipid transport</keyword>
<proteinExistence type="inferred from homology"/>
<evidence type="ECO:0000256" key="7">
    <source>
        <dbReference type="ARBA" id="ARBA00023006"/>
    </source>
</evidence>
<comment type="subcellular location">
    <subcellularLocation>
        <location evidence="1">Endoplasmic reticulum membrane</location>
        <topology evidence="1">Peripheral membrane protein</topology>
    </subcellularLocation>
    <subcellularLocation>
        <location evidence="2">Preautophagosomal structure membrane</location>
        <topology evidence="2">Peripheral membrane protein</topology>
    </subcellularLocation>
</comment>
<name>A0A5B8MLQ5_9CHLO</name>
<feature type="compositionally biased region" description="Acidic residues" evidence="12">
    <location>
        <begin position="134"/>
        <end position="153"/>
    </location>
</feature>
<dbReference type="PANTHER" id="PTHR13190:SF1">
    <property type="entry name" value="AUTOPHAGY-RELATED 2, ISOFORM A"/>
    <property type="match status" value="1"/>
</dbReference>
<comment type="similarity">
    <text evidence="3">Belongs to the ATG2 family.</text>
</comment>